<dbReference type="SMART" id="SM00020">
    <property type="entry name" value="Tryp_SPc"/>
    <property type="match status" value="1"/>
</dbReference>
<keyword evidence="4" id="KW-0645">Protease</keyword>
<evidence type="ECO:0000256" key="1">
    <source>
        <dbReference type="ARBA" id="ARBA00023157"/>
    </source>
</evidence>
<sequence>MNSRFLIFLYATAFILLGSARLDRSDQNNDPRCNCGKRQKAKIVSSRIINGTEAPPEHWPWVVGIYDSTDTLVCGGSLINEEYVVTAVHCFVNKDACEFSIRLGTILRTNFSQCINTQQDSTAQNMSVSQTKLPRKVDKDNVSVNKASEIQVICVEVESICTPIQKDCGPFMKDIAVVKLKKKVNYTENIQPICLPENCVDPPLSSPAYTVGWGKIYAQKMENGNLPVRRLLAESGACPLSRFTPPNLPNFPNVWRACCG</sequence>
<dbReference type="InterPro" id="IPR001314">
    <property type="entry name" value="Peptidase_S1A"/>
</dbReference>
<proteinExistence type="predicted"/>
<accession>A0A147BIR9</accession>
<organism evidence="4">
    <name type="scientific">Ixodes ricinus</name>
    <name type="common">Common tick</name>
    <name type="synonym">Acarus ricinus</name>
    <dbReference type="NCBI Taxonomy" id="34613"/>
    <lineage>
        <taxon>Eukaryota</taxon>
        <taxon>Metazoa</taxon>
        <taxon>Ecdysozoa</taxon>
        <taxon>Arthropoda</taxon>
        <taxon>Chelicerata</taxon>
        <taxon>Arachnida</taxon>
        <taxon>Acari</taxon>
        <taxon>Parasitiformes</taxon>
        <taxon>Ixodida</taxon>
        <taxon>Ixodoidea</taxon>
        <taxon>Ixodidae</taxon>
        <taxon>Ixodinae</taxon>
        <taxon>Ixodes</taxon>
    </lineage>
</organism>
<evidence type="ECO:0000259" key="3">
    <source>
        <dbReference type="PROSITE" id="PS50240"/>
    </source>
</evidence>
<keyword evidence="2" id="KW-0732">Signal</keyword>
<feature type="domain" description="Peptidase S1" evidence="3">
    <location>
        <begin position="48"/>
        <end position="260"/>
    </location>
</feature>
<dbReference type="AlphaFoldDB" id="A0A147BIR9"/>
<dbReference type="PROSITE" id="PS50240">
    <property type="entry name" value="TRYPSIN_DOM"/>
    <property type="match status" value="1"/>
</dbReference>
<dbReference type="InterPro" id="IPR001254">
    <property type="entry name" value="Trypsin_dom"/>
</dbReference>
<dbReference type="PRINTS" id="PR00722">
    <property type="entry name" value="CHYMOTRYPSIN"/>
</dbReference>
<reference evidence="4" key="1">
    <citation type="journal article" date="2018" name="PLoS Negl. Trop. Dis.">
        <title>Sialome diversity of ticks revealed by RNAseq of single tick salivary glands.</title>
        <authorList>
            <person name="Perner J."/>
            <person name="Kropackova S."/>
            <person name="Kopacek P."/>
            <person name="Ribeiro J.M."/>
        </authorList>
    </citation>
    <scope>NUCLEOTIDE SEQUENCE</scope>
    <source>
        <strain evidence="4">Siblings of single egg batch collected in Ceske Budejovice</strain>
        <tissue evidence="4">Salivary glands</tissue>
    </source>
</reference>
<keyword evidence="1" id="KW-1015">Disulfide bond</keyword>
<dbReference type="GO" id="GO:0004252">
    <property type="term" value="F:serine-type endopeptidase activity"/>
    <property type="evidence" value="ECO:0007669"/>
    <property type="project" value="InterPro"/>
</dbReference>
<name>A0A147BIR9_IXORI</name>
<dbReference type="GO" id="GO:0006508">
    <property type="term" value="P:proteolysis"/>
    <property type="evidence" value="ECO:0007669"/>
    <property type="project" value="UniProtKB-KW"/>
</dbReference>
<keyword evidence="4" id="KW-0378">Hydrolase</keyword>
<evidence type="ECO:0000313" key="4">
    <source>
        <dbReference type="EMBL" id="JAR90362.1"/>
    </source>
</evidence>
<protein>
    <submittedName>
        <fullName evidence="4">Putative trypsin-like serine protease</fullName>
    </submittedName>
</protein>
<evidence type="ECO:0000256" key="2">
    <source>
        <dbReference type="SAM" id="SignalP"/>
    </source>
</evidence>
<dbReference type="PANTHER" id="PTHR24252">
    <property type="entry name" value="ACROSIN-RELATED"/>
    <property type="match status" value="1"/>
</dbReference>
<dbReference type="InterPro" id="IPR009003">
    <property type="entry name" value="Peptidase_S1_PA"/>
</dbReference>
<dbReference type="SUPFAM" id="SSF50494">
    <property type="entry name" value="Trypsin-like serine proteases"/>
    <property type="match status" value="1"/>
</dbReference>
<dbReference type="Pfam" id="PF00089">
    <property type="entry name" value="Trypsin"/>
    <property type="match status" value="1"/>
</dbReference>
<feature type="chain" id="PRO_5007542470" evidence="2">
    <location>
        <begin position="21"/>
        <end position="260"/>
    </location>
</feature>
<dbReference type="EMBL" id="GEGO01005042">
    <property type="protein sequence ID" value="JAR90362.1"/>
    <property type="molecule type" value="Transcribed_RNA"/>
</dbReference>
<dbReference type="PANTHER" id="PTHR24252:SF10">
    <property type="entry name" value="SERINE PROTEASE 56"/>
    <property type="match status" value="1"/>
</dbReference>
<dbReference type="InterPro" id="IPR043504">
    <property type="entry name" value="Peptidase_S1_PA_chymotrypsin"/>
</dbReference>
<dbReference type="Gene3D" id="2.40.10.10">
    <property type="entry name" value="Trypsin-like serine proteases"/>
    <property type="match status" value="1"/>
</dbReference>
<feature type="signal peptide" evidence="2">
    <location>
        <begin position="1"/>
        <end position="20"/>
    </location>
</feature>